<dbReference type="Gene3D" id="3.40.50.1820">
    <property type="entry name" value="alpha/beta hydrolase"/>
    <property type="match status" value="1"/>
</dbReference>
<comment type="caution">
    <text evidence="3">The sequence shown here is derived from an EMBL/GenBank/DDBJ whole genome shotgun (WGS) entry which is preliminary data.</text>
</comment>
<protein>
    <submittedName>
        <fullName evidence="3">Alpha/beta hydrolase</fullName>
    </submittedName>
</protein>
<dbReference type="PANTHER" id="PTHR48081">
    <property type="entry name" value="AB HYDROLASE SUPERFAMILY PROTEIN C4A8.06C"/>
    <property type="match status" value="1"/>
</dbReference>
<evidence type="ECO:0000256" key="1">
    <source>
        <dbReference type="ARBA" id="ARBA00022801"/>
    </source>
</evidence>
<dbReference type="EMBL" id="JBCITK010000001">
    <property type="protein sequence ID" value="MEN0641902.1"/>
    <property type="molecule type" value="Genomic_DNA"/>
</dbReference>
<evidence type="ECO:0000313" key="3">
    <source>
        <dbReference type="EMBL" id="MEN0641902.1"/>
    </source>
</evidence>
<dbReference type="Proteomes" id="UP001418796">
    <property type="component" value="Unassembled WGS sequence"/>
</dbReference>
<keyword evidence="4" id="KW-1185">Reference proteome</keyword>
<organism evidence="3 4">
    <name type="scientific">Alkalicoccobacillus gibsonii</name>
    <dbReference type="NCBI Taxonomy" id="79881"/>
    <lineage>
        <taxon>Bacteria</taxon>
        <taxon>Bacillati</taxon>
        <taxon>Bacillota</taxon>
        <taxon>Bacilli</taxon>
        <taxon>Bacillales</taxon>
        <taxon>Bacillaceae</taxon>
        <taxon>Alkalicoccobacillus</taxon>
    </lineage>
</organism>
<evidence type="ECO:0000259" key="2">
    <source>
        <dbReference type="Pfam" id="PF07859"/>
    </source>
</evidence>
<evidence type="ECO:0000313" key="4">
    <source>
        <dbReference type="Proteomes" id="UP001418796"/>
    </source>
</evidence>
<dbReference type="InterPro" id="IPR050300">
    <property type="entry name" value="GDXG_lipolytic_enzyme"/>
</dbReference>
<dbReference type="Pfam" id="PF07859">
    <property type="entry name" value="Abhydrolase_3"/>
    <property type="match status" value="1"/>
</dbReference>
<dbReference type="GO" id="GO:0016787">
    <property type="term" value="F:hydrolase activity"/>
    <property type="evidence" value="ECO:0007669"/>
    <property type="project" value="UniProtKB-KW"/>
</dbReference>
<gene>
    <name evidence="3" type="ORF">MKY91_01850</name>
</gene>
<dbReference type="InterPro" id="IPR029058">
    <property type="entry name" value="AB_hydrolase_fold"/>
</dbReference>
<reference evidence="3 4" key="1">
    <citation type="submission" date="2024-03" db="EMBL/GenBank/DDBJ databases">
        <title>Bacilli Hybrid Assemblies.</title>
        <authorList>
            <person name="Kovac J."/>
        </authorList>
    </citation>
    <scope>NUCLEOTIDE SEQUENCE [LARGE SCALE GENOMIC DNA]</scope>
    <source>
        <strain evidence="3 4">FSL R7-0666</strain>
    </source>
</reference>
<name>A0ABU9VDC4_9BACI</name>
<sequence>MKRIQFDYEVGERTYKVVGDRHLTLYTFEPPGQFTHPRPAILFFNGGSFKKDPKLPNQFQHQAHYFSTLGMLAICVDYRNGADDGFIPPQAISDVKSAVRYVRRNANELGVDPNNIIVCGSSAGGYITVSSIMFTDLDDEQESDQDIDHVPNHFIVFSADMDGVDIMRRRYPDLVDQATAFSPLHHIKKSLPDTLWICGTGDDLCEQNKRFVEDMNQAGNRIEFKTYEGMEHGFFNYGKHENTYFERTKDDIEAYLRRKSLI</sequence>
<dbReference type="InterPro" id="IPR013094">
    <property type="entry name" value="AB_hydrolase_3"/>
</dbReference>
<dbReference type="RefSeq" id="WP_343129074.1">
    <property type="nucleotide sequence ID" value="NZ_JBCITK010000001.1"/>
</dbReference>
<dbReference type="SUPFAM" id="SSF53474">
    <property type="entry name" value="alpha/beta-Hydrolases"/>
    <property type="match status" value="1"/>
</dbReference>
<keyword evidence="1 3" id="KW-0378">Hydrolase</keyword>
<proteinExistence type="predicted"/>
<accession>A0ABU9VDC4</accession>
<feature type="domain" description="Alpha/beta hydrolase fold-3" evidence="2">
    <location>
        <begin position="63"/>
        <end position="235"/>
    </location>
</feature>